<dbReference type="InterPro" id="IPR003347">
    <property type="entry name" value="JmjC_dom"/>
</dbReference>
<evidence type="ECO:0000256" key="8">
    <source>
        <dbReference type="ARBA" id="ARBA00023015"/>
    </source>
</evidence>
<dbReference type="PROSITE" id="PS51184">
    <property type="entry name" value="JMJC"/>
    <property type="match status" value="1"/>
</dbReference>
<gene>
    <name evidence="14" type="ORF">NEMVEDRAFT_v1g246202</name>
</gene>
<dbReference type="PANTHER" id="PTHR10694:SF129">
    <property type="entry name" value="LYSINE-SPECIFIC DEMETHYLASE 4B-RELATED"/>
    <property type="match status" value="1"/>
</dbReference>
<keyword evidence="10" id="KW-0539">Nucleus</keyword>
<feature type="domain" description="JmjC" evidence="12">
    <location>
        <begin position="1"/>
        <end position="190"/>
    </location>
</feature>
<evidence type="ECO:0000256" key="7">
    <source>
        <dbReference type="ARBA" id="ARBA00023004"/>
    </source>
</evidence>
<evidence type="ECO:0000256" key="10">
    <source>
        <dbReference type="ARBA" id="ARBA00023242"/>
    </source>
</evidence>
<dbReference type="Gene3D" id="2.60.120.650">
    <property type="entry name" value="Cupin"/>
    <property type="match status" value="1"/>
</dbReference>
<dbReference type="STRING" id="45351.A7SMJ1"/>
<dbReference type="GO" id="GO:0005634">
    <property type="term" value="C:nucleus"/>
    <property type="evidence" value="ECO:0007669"/>
    <property type="project" value="UniProtKB-SubCell"/>
</dbReference>
<accession>A7SMJ1</accession>
<protein>
    <submittedName>
        <fullName evidence="14">Uncharacterized protein</fullName>
    </submittedName>
</protein>
<keyword evidence="3" id="KW-0677">Repeat</keyword>
<dbReference type="SUPFAM" id="SSF51197">
    <property type="entry name" value="Clavaminate synthase-like"/>
    <property type="match status" value="1"/>
</dbReference>
<dbReference type="EMBL" id="DS469709">
    <property type="protein sequence ID" value="EDO35083.1"/>
    <property type="molecule type" value="Genomic_DNA"/>
</dbReference>
<dbReference type="Pfam" id="PF18104">
    <property type="entry name" value="Tudor_2"/>
    <property type="match status" value="1"/>
</dbReference>
<dbReference type="InterPro" id="IPR040477">
    <property type="entry name" value="KDM4-like_Tudor"/>
</dbReference>
<sequence>MRQQDFEECKEDATKGHDVESLLTELITEMTSKLREAEHKRQAFDARLIKLDGTKHLTNNLREEMGKVFNELNDRIDTVEIRIILSEEKCQSHGYSKPETRKPSDLRKRKLSYFGTPFDLRTKSDFRSFFRIEQSPTARRNITQEEGEFMITFPYGYHCGFNHGFNCAESTNFASERWIDYGKKAGVCECKTDSVKICMDAFVKKYQPDQWESYLASKSESDSSSEGESDEESEDESEDEEVDVETVCQKGSSRIYKRKRLLRCTRRLSRYALEVSTLQPGGRGTSYINDFCNRNDILKKGLKLAKCQELLRRISWWVHIACAITLPEAEFTDIGNRSGITTEKIPPARRKLRCSICNEPPASVTRSACVQCCAGKCATSFHVTCCLLTSKPLEPSDWPQPISTYCGRHRRDKYKAAERDFSEIGVGERVIGKHKNGRYYRGTVLSMTSEEYYVVSFDDGTVCENLPPKDIEGYERRNGSIAEGTMVLVNWKEGEALYRARVNSRRICVTYQIRFEDESCLGVRREDVYKEREELPSRVRQKLSTATETARLSYWDDVPSAGAKRQRKQNPRYGYTTSS</sequence>
<dbReference type="Pfam" id="PF13832">
    <property type="entry name" value="zf-HC5HC2H_2"/>
    <property type="match status" value="1"/>
</dbReference>
<dbReference type="SUPFAM" id="SSF63748">
    <property type="entry name" value="Tudor/PWWP/MBT"/>
    <property type="match status" value="2"/>
</dbReference>
<evidence type="ECO:0000313" key="15">
    <source>
        <dbReference type="Proteomes" id="UP000001593"/>
    </source>
</evidence>
<keyword evidence="9" id="KW-0804">Transcription</keyword>
<evidence type="ECO:0000256" key="11">
    <source>
        <dbReference type="SAM" id="MobiDB-lite"/>
    </source>
</evidence>
<evidence type="ECO:0000256" key="2">
    <source>
        <dbReference type="ARBA" id="ARBA00022723"/>
    </source>
</evidence>
<dbReference type="InterPro" id="IPR013083">
    <property type="entry name" value="Znf_RING/FYVE/PHD"/>
</dbReference>
<evidence type="ECO:0000256" key="4">
    <source>
        <dbReference type="ARBA" id="ARBA00022771"/>
    </source>
</evidence>
<dbReference type="SMART" id="SM00249">
    <property type="entry name" value="PHD"/>
    <property type="match status" value="1"/>
</dbReference>
<dbReference type="FunCoup" id="A7SMJ1">
    <property type="interactions" value="339"/>
</dbReference>
<dbReference type="Gene3D" id="2.30.30.140">
    <property type="match status" value="1"/>
</dbReference>
<dbReference type="InterPro" id="IPR034732">
    <property type="entry name" value="EPHD"/>
</dbReference>
<dbReference type="CDD" id="cd20391">
    <property type="entry name" value="Tudor_JMJD2_rpt1"/>
    <property type="match status" value="1"/>
</dbReference>
<dbReference type="HOGENOM" id="CLU_471186_0_0_1"/>
<dbReference type="AlphaFoldDB" id="A7SMJ1"/>
<dbReference type="SMART" id="SM00558">
    <property type="entry name" value="JmjC"/>
    <property type="match status" value="1"/>
</dbReference>
<feature type="compositionally biased region" description="Acidic residues" evidence="11">
    <location>
        <begin position="223"/>
        <end position="244"/>
    </location>
</feature>
<dbReference type="InParanoid" id="A7SMJ1"/>
<name>A7SMJ1_NEMVE</name>
<organism evidence="14 15">
    <name type="scientific">Nematostella vectensis</name>
    <name type="common">Starlet sea anemone</name>
    <dbReference type="NCBI Taxonomy" id="45351"/>
    <lineage>
        <taxon>Eukaryota</taxon>
        <taxon>Metazoa</taxon>
        <taxon>Cnidaria</taxon>
        <taxon>Anthozoa</taxon>
        <taxon>Hexacorallia</taxon>
        <taxon>Actiniaria</taxon>
        <taxon>Edwardsiidae</taxon>
        <taxon>Nematostella</taxon>
    </lineage>
</organism>
<keyword evidence="2" id="KW-0479">Metal-binding</keyword>
<evidence type="ECO:0000256" key="5">
    <source>
        <dbReference type="ARBA" id="ARBA00022833"/>
    </source>
</evidence>
<evidence type="ECO:0000256" key="9">
    <source>
        <dbReference type="ARBA" id="ARBA00023163"/>
    </source>
</evidence>
<proteinExistence type="predicted"/>
<dbReference type="GO" id="GO:0008270">
    <property type="term" value="F:zinc ion binding"/>
    <property type="evidence" value="ECO:0007669"/>
    <property type="project" value="UniProtKB-KW"/>
</dbReference>
<dbReference type="Proteomes" id="UP000001593">
    <property type="component" value="Unassembled WGS sequence"/>
</dbReference>
<dbReference type="InterPro" id="IPR002999">
    <property type="entry name" value="Tudor"/>
</dbReference>
<evidence type="ECO:0000256" key="3">
    <source>
        <dbReference type="ARBA" id="ARBA00022737"/>
    </source>
</evidence>
<dbReference type="eggNOG" id="KOG0958">
    <property type="taxonomic scope" value="Eukaryota"/>
</dbReference>
<keyword evidence="6" id="KW-0560">Oxidoreductase</keyword>
<dbReference type="PANTHER" id="PTHR10694">
    <property type="entry name" value="LYSINE-SPECIFIC DEMETHYLASE"/>
    <property type="match status" value="1"/>
</dbReference>
<evidence type="ECO:0000259" key="12">
    <source>
        <dbReference type="PROSITE" id="PS51184"/>
    </source>
</evidence>
<keyword evidence="5" id="KW-0862">Zinc</keyword>
<dbReference type="Gene3D" id="3.10.330.70">
    <property type="match status" value="1"/>
</dbReference>
<evidence type="ECO:0000259" key="13">
    <source>
        <dbReference type="PROSITE" id="PS51805"/>
    </source>
</evidence>
<dbReference type="Gene3D" id="3.30.40.10">
    <property type="entry name" value="Zinc/RING finger domain, C3HC4 (zinc finger)"/>
    <property type="match status" value="1"/>
</dbReference>
<keyword evidence="8" id="KW-0805">Transcription regulation</keyword>
<keyword evidence="15" id="KW-1185">Reference proteome</keyword>
<evidence type="ECO:0000256" key="1">
    <source>
        <dbReference type="ARBA" id="ARBA00004123"/>
    </source>
</evidence>
<reference evidence="14 15" key="1">
    <citation type="journal article" date="2007" name="Science">
        <title>Sea anemone genome reveals ancestral eumetazoan gene repertoire and genomic organization.</title>
        <authorList>
            <person name="Putnam N.H."/>
            <person name="Srivastava M."/>
            <person name="Hellsten U."/>
            <person name="Dirks B."/>
            <person name="Chapman J."/>
            <person name="Salamov A."/>
            <person name="Terry A."/>
            <person name="Shapiro H."/>
            <person name="Lindquist E."/>
            <person name="Kapitonov V.V."/>
            <person name="Jurka J."/>
            <person name="Genikhovich G."/>
            <person name="Grigoriev I.V."/>
            <person name="Lucas S.M."/>
            <person name="Steele R.E."/>
            <person name="Finnerty J.R."/>
            <person name="Technau U."/>
            <person name="Martindale M.Q."/>
            <person name="Rokhsar D.S."/>
        </authorList>
    </citation>
    <scope>NUCLEOTIDE SEQUENCE [LARGE SCALE GENOMIC DNA]</scope>
    <source>
        <strain evidence="15">CH2 X CH6</strain>
    </source>
</reference>
<evidence type="ECO:0000256" key="6">
    <source>
        <dbReference type="ARBA" id="ARBA00023002"/>
    </source>
</evidence>
<feature type="domain" description="PHD-type" evidence="13">
    <location>
        <begin position="286"/>
        <end position="410"/>
    </location>
</feature>
<comment type="subcellular location">
    <subcellularLocation>
        <location evidence="1">Nucleus</location>
    </subcellularLocation>
</comment>
<dbReference type="GO" id="GO:0141052">
    <property type="term" value="F:histone H3 demethylase activity"/>
    <property type="evidence" value="ECO:0007669"/>
    <property type="project" value="UniProtKB-ARBA"/>
</dbReference>
<evidence type="ECO:0000313" key="14">
    <source>
        <dbReference type="EMBL" id="EDO35083.1"/>
    </source>
</evidence>
<dbReference type="InterPro" id="IPR001965">
    <property type="entry name" value="Znf_PHD"/>
</dbReference>
<dbReference type="Pfam" id="PF02373">
    <property type="entry name" value="JmjC"/>
    <property type="match status" value="1"/>
</dbReference>
<feature type="region of interest" description="Disordered" evidence="11">
    <location>
        <begin position="216"/>
        <end position="244"/>
    </location>
</feature>
<dbReference type="GO" id="GO:0016491">
    <property type="term" value="F:oxidoreductase activity"/>
    <property type="evidence" value="ECO:0007669"/>
    <property type="project" value="UniProtKB-KW"/>
</dbReference>
<keyword evidence="7" id="KW-0408">Iron</keyword>
<feature type="region of interest" description="Disordered" evidence="11">
    <location>
        <begin position="560"/>
        <end position="579"/>
    </location>
</feature>
<dbReference type="SMART" id="SM00333">
    <property type="entry name" value="TUDOR"/>
    <property type="match status" value="2"/>
</dbReference>
<dbReference type="PROSITE" id="PS51805">
    <property type="entry name" value="EPHD"/>
    <property type="match status" value="1"/>
</dbReference>
<keyword evidence="4" id="KW-0863">Zinc-finger</keyword>